<dbReference type="AlphaFoldDB" id="K0J8N8"/>
<proteinExistence type="predicted"/>
<reference evidence="1" key="2">
    <citation type="journal article" date="2014" name="FEMS Microbiol. Ecol.">
        <title>Novel integrons and gene cassettes from a Cascadian submarine gas-hydrate-bearing core.</title>
        <authorList>
            <person name="Elsaied H."/>
            <person name="Stokes H.W."/>
            <person name="Yoshioka H."/>
            <person name="Mitani Y."/>
            <person name="Maruyama A."/>
        </authorList>
    </citation>
    <scope>NUCLEOTIDE SEQUENCE</scope>
</reference>
<dbReference type="EMBL" id="AB750536">
    <property type="protein sequence ID" value="BAM62602.1"/>
    <property type="molecule type" value="Genomic_DNA"/>
</dbReference>
<organism evidence="1">
    <name type="scientific">uncultured microorganism</name>
    <dbReference type="NCBI Taxonomy" id="358574"/>
    <lineage>
        <taxon>unclassified sequences</taxon>
        <taxon>environmental samples</taxon>
    </lineage>
</organism>
<sequence>MGIRDVAWKTMKWKIMKKHLGYSEDEMTLFREDPRNEDVLSSVPDLMSKTIIAEVVESHGCNSQHSVGDRFYFDGAGNLLTKLCPKKVCVYALNAATGLIFASNELVYAGVDPNEMRFKRAGCFDVGVQCGGWGRVVIELKVVDREQA</sequence>
<reference evidence="1" key="1">
    <citation type="submission" date="2012-09" db="EMBL/GenBank/DDBJ databases">
        <authorList>
            <person name="Elsaied H.E."/>
            <person name="Maruyama A."/>
        </authorList>
    </citation>
    <scope>NUCLEOTIDE SEQUENCE</scope>
</reference>
<accession>K0J8N8</accession>
<name>K0J8N8_9ZZZZ</name>
<evidence type="ECO:0000313" key="1">
    <source>
        <dbReference type="EMBL" id="BAM62602.1"/>
    </source>
</evidence>
<protein>
    <submittedName>
        <fullName evidence="1">Putative integron gene cassette protein</fullName>
    </submittedName>
</protein>